<evidence type="ECO:0000313" key="18">
    <source>
        <dbReference type="Ensembl" id="ENSLCNP00005024599.1"/>
    </source>
</evidence>
<proteinExistence type="inferred from homology"/>
<dbReference type="InterPro" id="IPR036186">
    <property type="entry name" value="Serpin_sf"/>
</dbReference>
<name>A0A667HX27_LYNCA</name>
<evidence type="ECO:0000256" key="13">
    <source>
        <dbReference type="ARBA" id="ARBA00033182"/>
    </source>
</evidence>
<dbReference type="GO" id="GO:0042981">
    <property type="term" value="P:regulation of apoptotic process"/>
    <property type="evidence" value="ECO:0007669"/>
    <property type="project" value="TreeGrafter"/>
</dbReference>
<dbReference type="GO" id="GO:0005615">
    <property type="term" value="C:extracellular space"/>
    <property type="evidence" value="ECO:0007669"/>
    <property type="project" value="InterPro"/>
</dbReference>
<comment type="function">
    <text evidence="14">Acts directly on vascular smooth muscle as a potent vasoconstrictor, affects cardiac contractility and heart rate through its action on the sympathetic nervous system, and alters renal sodium and water absorption through its ability to stimulate the zona glomerulosa cells of the adrenal cortex to synthesize and secrete aldosterone. Acts by binding to angiotensin receptors AGTR1 and AGTR2. Also binds the DEAR/FBXW7-AS1 receptor.</text>
</comment>
<dbReference type="Ensembl" id="ENSLCNT00005027484.1">
    <property type="protein sequence ID" value="ENSLCNP00005024599.1"/>
    <property type="gene ID" value="ENSLCNG00005015987.1"/>
</dbReference>
<dbReference type="PANTHER" id="PTHR11461">
    <property type="entry name" value="SERINE PROTEASE INHIBITOR, SERPIN"/>
    <property type="match status" value="1"/>
</dbReference>
<evidence type="ECO:0000256" key="12">
    <source>
        <dbReference type="ARBA" id="ARBA00029391"/>
    </source>
</evidence>
<dbReference type="SUPFAM" id="SSF56574">
    <property type="entry name" value="Serpins"/>
    <property type="match status" value="1"/>
</dbReference>
<sequence length="541" mass="58534">MAPAGASLRAAVLCLLAWAGLAAADRVYIHPFHLLVYSESSCEQLEKSNAEAPKEPTFTPVPIQAKTTPVDEEALREQLVLATEGLEEEDRLRAAKVGIMLNFLGFHMYRMLSESWSTASGAAILSPTALFGTLASFYLGALDPTASRLQAFLGVPGEDQGCTSRLDGHKVLSALHTIQGLLVAQGGASGQPRLLLSTVVGLFTAPGLRLKEPFVRGLAPFAPIALERSLDLSTDPDLAAEKINAFMQAVTGWKLNSPLSGVGPGSTLLFNTYVRFQGKLKGFSLLEGLQEFWVDNTTAVPVPMLSGTGTFQHWSDAQNNISMTRVPLGRSACLLLVQPQCMSGLQQVETLSFQHNFLTWLKNLSPRAIRLTMPQLTLQGSYDLQDLLAQARLPTLLGAEANLGKISDDQLRVGKAQCQPCQRAACFRETLSGRQTVALLSGMTHLCSGAAWTLCWGEEGLQFWPWRPLFGGHEPLCYVLNSVLFELKADEGEQPTESAQQPDGPEALEVTLNSPFLFAIYEQDSTALHFLGRVANPLSAA</sequence>
<keyword evidence="19" id="KW-1185">Reference proteome</keyword>
<comment type="function">
    <text evidence="12">Is a ligand for the G-protein coupled receptor MAS1. Has vasodilator and antidiuretic effects. Has an antithrombotic effect that involves MAS1-mediated release of nitric oxide from platelets.</text>
</comment>
<evidence type="ECO:0000256" key="15">
    <source>
        <dbReference type="RuleBase" id="RU000411"/>
    </source>
</evidence>
<comment type="function">
    <text evidence="1">Essential component of the renin-angiotensin system (RAS), a potent regulator of blood pressure, body fluid and electrolyte homeostasis.</text>
</comment>
<dbReference type="Gene3D" id="2.30.39.10">
    <property type="entry name" value="Alpha-1-antitrypsin, domain 1"/>
    <property type="match status" value="2"/>
</dbReference>
<gene>
    <name evidence="18" type="primary">AGT</name>
</gene>
<keyword evidence="7" id="KW-0838">Vasoactive</keyword>
<keyword evidence="10" id="KW-0839">Vasoconstrictor</keyword>
<keyword evidence="6 16" id="KW-0732">Signal</keyword>
<accession>A0A667HX27</accession>
<dbReference type="Gene3D" id="3.30.497.10">
    <property type="entry name" value="Antithrombin, subunit I, domain 2"/>
    <property type="match status" value="2"/>
</dbReference>
<dbReference type="InterPro" id="IPR000215">
    <property type="entry name" value="Serpin_fam"/>
</dbReference>
<dbReference type="Proteomes" id="UP000472241">
    <property type="component" value="Unplaced"/>
</dbReference>
<evidence type="ECO:0000256" key="2">
    <source>
        <dbReference type="ARBA" id="ARBA00004613"/>
    </source>
</evidence>
<evidence type="ECO:0000256" key="16">
    <source>
        <dbReference type="SAM" id="SignalP"/>
    </source>
</evidence>
<keyword evidence="9" id="KW-0325">Glycoprotein</keyword>
<dbReference type="InterPro" id="IPR042178">
    <property type="entry name" value="Serpin_sf_1"/>
</dbReference>
<dbReference type="InterPro" id="IPR042185">
    <property type="entry name" value="Serpin_sf_2"/>
</dbReference>
<dbReference type="AlphaFoldDB" id="A0A667HX27"/>
<evidence type="ECO:0000256" key="6">
    <source>
        <dbReference type="ARBA" id="ARBA00022729"/>
    </source>
</evidence>
<dbReference type="Pfam" id="PF00079">
    <property type="entry name" value="Serpin"/>
    <property type="match status" value="2"/>
</dbReference>
<dbReference type="InterPro" id="IPR023795">
    <property type="entry name" value="Serpin_CS"/>
</dbReference>
<dbReference type="GO" id="GO:0004867">
    <property type="term" value="F:serine-type endopeptidase inhibitor activity"/>
    <property type="evidence" value="ECO:0007669"/>
    <property type="project" value="InterPro"/>
</dbReference>
<dbReference type="PROSITE" id="PS00284">
    <property type="entry name" value="SERPIN"/>
    <property type="match status" value="1"/>
</dbReference>
<keyword evidence="5" id="KW-0964">Secreted</keyword>
<dbReference type="PRINTS" id="PR00654">
    <property type="entry name" value="ANGIOTENSNGN"/>
</dbReference>
<comment type="function">
    <text evidence="11">Stimulates aldosterone release.</text>
</comment>
<evidence type="ECO:0000256" key="4">
    <source>
        <dbReference type="ARBA" id="ARBA00015105"/>
    </source>
</evidence>
<reference evidence="18" key="2">
    <citation type="submission" date="2025-09" db="UniProtKB">
        <authorList>
            <consortium name="Ensembl"/>
        </authorList>
    </citation>
    <scope>IDENTIFICATION</scope>
</reference>
<evidence type="ECO:0000313" key="19">
    <source>
        <dbReference type="Proteomes" id="UP000472241"/>
    </source>
</evidence>
<dbReference type="InterPro" id="IPR000227">
    <property type="entry name" value="Angiotensinogen"/>
</dbReference>
<evidence type="ECO:0000256" key="8">
    <source>
        <dbReference type="ARBA" id="ARBA00023157"/>
    </source>
</evidence>
<organism evidence="18 19">
    <name type="scientific">Lynx canadensis</name>
    <name type="common">Canada lynx</name>
    <name type="synonym">Felis canadensis</name>
    <dbReference type="NCBI Taxonomy" id="61383"/>
    <lineage>
        <taxon>Eukaryota</taxon>
        <taxon>Metazoa</taxon>
        <taxon>Chordata</taxon>
        <taxon>Craniata</taxon>
        <taxon>Vertebrata</taxon>
        <taxon>Euteleostomi</taxon>
        <taxon>Mammalia</taxon>
        <taxon>Eutheria</taxon>
        <taxon>Laurasiatheria</taxon>
        <taxon>Carnivora</taxon>
        <taxon>Feliformia</taxon>
        <taxon>Felidae</taxon>
        <taxon>Felinae</taxon>
        <taxon>Lynx</taxon>
    </lineage>
</organism>
<evidence type="ECO:0000259" key="17">
    <source>
        <dbReference type="SMART" id="SM00093"/>
    </source>
</evidence>
<feature type="domain" description="Serpin" evidence="17">
    <location>
        <begin position="106"/>
        <end position="537"/>
    </location>
</feature>
<dbReference type="GO" id="GO:0003081">
    <property type="term" value="P:regulation of systemic arterial blood pressure by renin-angiotensin"/>
    <property type="evidence" value="ECO:0007669"/>
    <property type="project" value="InterPro"/>
</dbReference>
<evidence type="ECO:0000256" key="9">
    <source>
        <dbReference type="ARBA" id="ARBA00023180"/>
    </source>
</evidence>
<protein>
    <recommendedName>
        <fullName evidence="4">Angiotensinogen</fullName>
    </recommendedName>
    <alternativeName>
        <fullName evidence="13">Serpin A8</fullName>
    </alternativeName>
</protein>
<reference evidence="18" key="1">
    <citation type="submission" date="2025-08" db="UniProtKB">
        <authorList>
            <consortium name="Ensembl"/>
        </authorList>
    </citation>
    <scope>IDENTIFICATION</scope>
</reference>
<dbReference type="InterPro" id="IPR023796">
    <property type="entry name" value="Serpin_dom"/>
</dbReference>
<evidence type="ECO:0000256" key="1">
    <source>
        <dbReference type="ARBA" id="ARBA00002747"/>
    </source>
</evidence>
<evidence type="ECO:0000256" key="14">
    <source>
        <dbReference type="ARBA" id="ARBA00046068"/>
    </source>
</evidence>
<evidence type="ECO:0000256" key="7">
    <source>
        <dbReference type="ARBA" id="ARBA00022858"/>
    </source>
</evidence>
<feature type="chain" id="PRO_5025474142" description="Angiotensinogen" evidence="16">
    <location>
        <begin position="25"/>
        <end position="541"/>
    </location>
</feature>
<comment type="similarity">
    <text evidence="3 15">Belongs to the serpin family.</text>
</comment>
<feature type="signal peptide" evidence="16">
    <location>
        <begin position="1"/>
        <end position="24"/>
    </location>
</feature>
<dbReference type="SMART" id="SM00093">
    <property type="entry name" value="SERPIN"/>
    <property type="match status" value="1"/>
</dbReference>
<evidence type="ECO:0000256" key="3">
    <source>
        <dbReference type="ARBA" id="ARBA00009500"/>
    </source>
</evidence>
<keyword evidence="8" id="KW-1015">Disulfide bond</keyword>
<dbReference type="GO" id="GO:0042310">
    <property type="term" value="P:vasoconstriction"/>
    <property type="evidence" value="ECO:0007669"/>
    <property type="project" value="UniProtKB-KW"/>
</dbReference>
<evidence type="ECO:0000256" key="10">
    <source>
        <dbReference type="ARBA" id="ARBA00023322"/>
    </source>
</evidence>
<dbReference type="PANTHER" id="PTHR11461:SF13">
    <property type="entry name" value="ANGIOTENSINOGEN"/>
    <property type="match status" value="1"/>
</dbReference>
<comment type="subcellular location">
    <subcellularLocation>
        <location evidence="2">Secreted</location>
    </subcellularLocation>
</comment>
<evidence type="ECO:0000256" key="11">
    <source>
        <dbReference type="ARBA" id="ARBA00029380"/>
    </source>
</evidence>
<evidence type="ECO:0000256" key="5">
    <source>
        <dbReference type="ARBA" id="ARBA00022525"/>
    </source>
</evidence>